<accession>A0AAD1W651</accession>
<sequence>MAKITGILAKLNASGQTGVRYPNWGRPGEPPDTQLESTPQTWARDGKPRPTDEGTGERRLLSSSSHRKHTDADNQSSPLPPPQDRRGDPGPQTTEGETRQADGSGGGRQHGKRHTHSPERYRKARCPGSTRRHIYSILGKTSKQTDAHPDSCWYITYRSDTKVIDPQSRKHKKPQDGATEDSAPRLHTKSSGTRFGNMHSPSRCHIHSLQGRKRGNTTLQHTGPSLPSYVINKPKEQGHSTSQPQKMAAPLL</sequence>
<feature type="compositionally biased region" description="Polar residues" evidence="1">
    <location>
        <begin position="216"/>
        <end position="225"/>
    </location>
</feature>
<keyword evidence="3" id="KW-1185">Reference proteome</keyword>
<organism evidence="2 3">
    <name type="scientific">Pelobates cultripes</name>
    <name type="common">Western spadefoot toad</name>
    <dbReference type="NCBI Taxonomy" id="61616"/>
    <lineage>
        <taxon>Eukaryota</taxon>
        <taxon>Metazoa</taxon>
        <taxon>Chordata</taxon>
        <taxon>Craniata</taxon>
        <taxon>Vertebrata</taxon>
        <taxon>Euteleostomi</taxon>
        <taxon>Amphibia</taxon>
        <taxon>Batrachia</taxon>
        <taxon>Anura</taxon>
        <taxon>Pelobatoidea</taxon>
        <taxon>Pelobatidae</taxon>
        <taxon>Pelobates</taxon>
    </lineage>
</organism>
<name>A0AAD1W651_PELCU</name>
<gene>
    <name evidence="2" type="ORF">PECUL_23A024783</name>
</gene>
<protein>
    <submittedName>
        <fullName evidence="2">Uncharacterized protein</fullName>
    </submittedName>
</protein>
<reference evidence="2" key="1">
    <citation type="submission" date="2022-03" db="EMBL/GenBank/DDBJ databases">
        <authorList>
            <person name="Alioto T."/>
            <person name="Alioto T."/>
            <person name="Gomez Garrido J."/>
        </authorList>
    </citation>
    <scope>NUCLEOTIDE SEQUENCE</scope>
</reference>
<dbReference type="AlphaFoldDB" id="A0AAD1W651"/>
<feature type="region of interest" description="Disordered" evidence="1">
    <location>
        <begin position="12"/>
        <end position="252"/>
    </location>
</feature>
<feature type="compositionally biased region" description="Basic residues" evidence="1">
    <location>
        <begin position="122"/>
        <end position="134"/>
    </location>
</feature>
<evidence type="ECO:0000313" key="2">
    <source>
        <dbReference type="EMBL" id="CAH2293543.1"/>
    </source>
</evidence>
<feature type="compositionally biased region" description="Basic and acidic residues" evidence="1">
    <location>
        <begin position="44"/>
        <end position="60"/>
    </location>
</feature>
<evidence type="ECO:0000256" key="1">
    <source>
        <dbReference type="SAM" id="MobiDB-lite"/>
    </source>
</evidence>
<evidence type="ECO:0000313" key="3">
    <source>
        <dbReference type="Proteomes" id="UP001295444"/>
    </source>
</evidence>
<proteinExistence type="predicted"/>
<feature type="compositionally biased region" description="Basic residues" evidence="1">
    <location>
        <begin position="202"/>
        <end position="215"/>
    </location>
</feature>
<dbReference type="EMBL" id="OW240916">
    <property type="protein sequence ID" value="CAH2293543.1"/>
    <property type="molecule type" value="Genomic_DNA"/>
</dbReference>
<dbReference type="Proteomes" id="UP001295444">
    <property type="component" value="Chromosome 05"/>
</dbReference>